<feature type="compositionally biased region" description="Low complexity" evidence="1">
    <location>
        <begin position="759"/>
        <end position="784"/>
    </location>
</feature>
<dbReference type="InParanoid" id="A0A066VNM3"/>
<dbReference type="HOGENOM" id="CLU_273541_0_0_1"/>
<sequence length="1176" mass="126707">MSQTALGGKTIHNMSTSSLSRRALPPPPLTLAPLPSLAKRARRKASIKGEASPKLEIAFPQQSTQSQVQNKPYQQAQALDRPPPSASLPVQAESEDDEPVHRRSRASTCHQCCSPYVRCNLTYDVTDGQEFVLQEALDSADAEFWYTDDAATTNSGTSVSLSHNLSLGHADPIADGARGGYNARVAGGHQLQRESSYSTFGRVYADMSSADARSDKYGLPPSDTSVPNSAIEESDAHEDYQKQAFNRSAKGKRRATNSYERAKREHQDAQKNTTTRASTTPSEAERYAKLHRITTLNTATAAAHTSTDSEADAYPSDAADVVDVDTAFSGYPADEDMVDDSDDSDDSDDDDLVENDERRVSITPASPSSTRTSISGYKAARPLPIPPSPSSVHASRASPSATAVGSSPSTASQGTNPRPLTILTPIQLWEQEPFLAFRGSFVSFEKEFDPKFFAAPNEGTECKPLTPTRISRPFAQLQSDLLLTHEQADVVAKPEMPRRGATLAPSEESARQQHATASVQAASAPSRTPGASSSISPPTTFKRNPAPAPRFFVPTEAVLQLSDSESQMQSQHLQAASASVEKDLPPLPPPVSAPRALHVRSSRFLRTPGFRPGSALAPTRTDLAGQSQRNLHLAPPAAAVRQGDAASAPESTSVSGVIAAAHRVPPPAPSTSAASATSAAELEELKSFPTLHRSDISGSSVQPPSMKGDFFPWKPVEPLSLSRQTNFGALVRARTRTFSNEKSEDSMKRVKPPAVGNNSQQGPPQAPQQATPQAPSQVTQQATPQVPPQAPQQASPKARQHAYAPQHAFHVESAVSPAPRPSRRRVEKILPLPLTDRTTRRRSRPFPLSPDHIRDEVRNSNSIWRAPQWQPPRAKSRMGTSIRIGSVRQTGRQLSNRLTRRRQQMLCSMPDDDDSEVEEVNVALSRMVTRTRKGSISSITESVENALAPFRKAIADVVHAAAAKSGNPLSRMPTVRMATAGEPSKPKEATSPACFPSSQALAESDAEEDWPAPSLRGSVKRHPRYDDDLPPLPPASPDADARPRKSLYPFEYLSTSIIAGDSPPPLPFNTLASGSKEEPVITEAASAPSSLDGHHRSRVSVPASASLDGHMKPGLLSSSGGLRGAGFSPSAPIVRTKRWREAYEPGRLSRKRCVSLRVNTDIRSLTQNLQNGVKFQ</sequence>
<reference evidence="2 3" key="1">
    <citation type="submission" date="2014-05" db="EMBL/GenBank/DDBJ databases">
        <title>Draft genome sequence of a rare smut relative, Tilletiaria anomala UBC 951.</title>
        <authorList>
            <consortium name="DOE Joint Genome Institute"/>
            <person name="Toome M."/>
            <person name="Kuo A."/>
            <person name="Henrissat B."/>
            <person name="Lipzen A."/>
            <person name="Tritt A."/>
            <person name="Yoshinaga Y."/>
            <person name="Zane M."/>
            <person name="Barry K."/>
            <person name="Grigoriev I.V."/>
            <person name="Spatafora J.W."/>
            <person name="Aimea M.C."/>
        </authorList>
    </citation>
    <scope>NUCLEOTIDE SEQUENCE [LARGE SCALE GENOMIC DNA]</scope>
    <source>
        <strain evidence="2 3">UBC 951</strain>
    </source>
</reference>
<name>A0A066VNM3_TILAU</name>
<evidence type="ECO:0000313" key="2">
    <source>
        <dbReference type="EMBL" id="KDN43091.1"/>
    </source>
</evidence>
<feature type="compositionally biased region" description="Acidic residues" evidence="1">
    <location>
        <begin position="333"/>
        <end position="354"/>
    </location>
</feature>
<comment type="caution">
    <text evidence="2">The sequence shown here is derived from an EMBL/GenBank/DDBJ whole genome shotgun (WGS) entry which is preliminary data.</text>
</comment>
<feature type="compositionally biased region" description="Polar residues" evidence="1">
    <location>
        <begin position="512"/>
        <end position="542"/>
    </location>
</feature>
<organism evidence="2 3">
    <name type="scientific">Tilletiaria anomala (strain ATCC 24038 / CBS 436.72 / UBC 951)</name>
    <dbReference type="NCBI Taxonomy" id="1037660"/>
    <lineage>
        <taxon>Eukaryota</taxon>
        <taxon>Fungi</taxon>
        <taxon>Dikarya</taxon>
        <taxon>Basidiomycota</taxon>
        <taxon>Ustilaginomycotina</taxon>
        <taxon>Exobasidiomycetes</taxon>
        <taxon>Georgefischeriales</taxon>
        <taxon>Tilletiariaceae</taxon>
        <taxon>Tilletiaria</taxon>
    </lineage>
</organism>
<feature type="region of interest" description="Disordered" evidence="1">
    <location>
        <begin position="978"/>
        <end position="1043"/>
    </location>
</feature>
<gene>
    <name evidence="2" type="ORF">K437DRAFT_154608</name>
</gene>
<dbReference type="EMBL" id="JMSN01000064">
    <property type="protein sequence ID" value="KDN43091.1"/>
    <property type="molecule type" value="Genomic_DNA"/>
</dbReference>
<feature type="region of interest" description="Disordered" evidence="1">
    <location>
        <begin position="298"/>
        <end position="318"/>
    </location>
</feature>
<dbReference type="GeneID" id="25261680"/>
<feature type="region of interest" description="Disordered" evidence="1">
    <location>
        <begin position="738"/>
        <end position="854"/>
    </location>
</feature>
<keyword evidence="3" id="KW-1185">Reference proteome</keyword>
<feature type="compositionally biased region" description="Polar residues" evidence="1">
    <location>
        <begin position="363"/>
        <end position="375"/>
    </location>
</feature>
<feature type="region of interest" description="Disordered" evidence="1">
    <location>
        <begin position="492"/>
        <end position="549"/>
    </location>
</feature>
<feature type="region of interest" description="Disordered" evidence="1">
    <location>
        <begin position="562"/>
        <end position="583"/>
    </location>
</feature>
<feature type="compositionally biased region" description="Polar residues" evidence="1">
    <location>
        <begin position="562"/>
        <end position="577"/>
    </location>
</feature>
<feature type="compositionally biased region" description="Basic and acidic residues" evidence="1">
    <location>
        <begin position="260"/>
        <end position="269"/>
    </location>
</feature>
<feature type="compositionally biased region" description="Basic and acidic residues" evidence="1">
    <location>
        <begin position="739"/>
        <end position="748"/>
    </location>
</feature>
<feature type="region of interest" description="Disordered" evidence="1">
    <location>
        <begin position="1"/>
        <end position="106"/>
    </location>
</feature>
<feature type="compositionally biased region" description="Polar residues" evidence="1">
    <location>
        <begin position="60"/>
        <end position="77"/>
    </location>
</feature>
<evidence type="ECO:0000313" key="3">
    <source>
        <dbReference type="Proteomes" id="UP000027361"/>
    </source>
</evidence>
<feature type="compositionally biased region" description="Polar residues" evidence="1">
    <location>
        <begin position="390"/>
        <end position="418"/>
    </location>
</feature>
<dbReference type="RefSeq" id="XP_013242258.1">
    <property type="nucleotide sequence ID" value="XM_013386804.1"/>
</dbReference>
<proteinExistence type="predicted"/>
<accession>A0A066VNM3</accession>
<evidence type="ECO:0000256" key="1">
    <source>
        <dbReference type="SAM" id="MobiDB-lite"/>
    </source>
</evidence>
<protein>
    <submittedName>
        <fullName evidence="2">Uncharacterized protein</fullName>
    </submittedName>
</protein>
<dbReference type="Proteomes" id="UP000027361">
    <property type="component" value="Unassembled WGS sequence"/>
</dbReference>
<feature type="region of interest" description="Disordered" evidence="1">
    <location>
        <begin position="212"/>
        <end position="285"/>
    </location>
</feature>
<dbReference type="AlphaFoldDB" id="A0A066VNM3"/>
<feature type="compositionally biased region" description="Polar residues" evidence="1">
    <location>
        <begin position="270"/>
        <end position="282"/>
    </location>
</feature>
<feature type="region of interest" description="Disordered" evidence="1">
    <location>
        <begin position="330"/>
        <end position="419"/>
    </location>
</feature>